<name>A0A8S2ZEH5_9BILA</name>
<reference evidence="1" key="1">
    <citation type="submission" date="2021-02" db="EMBL/GenBank/DDBJ databases">
        <authorList>
            <person name="Nowell W R."/>
        </authorList>
    </citation>
    <scope>NUCLEOTIDE SEQUENCE</scope>
</reference>
<evidence type="ECO:0000313" key="2">
    <source>
        <dbReference type="EMBL" id="CAF4793894.1"/>
    </source>
</evidence>
<dbReference type="EMBL" id="CAJOBJ010110068">
    <property type="protein sequence ID" value="CAF4627428.1"/>
    <property type="molecule type" value="Genomic_DNA"/>
</dbReference>
<proteinExistence type="predicted"/>
<feature type="non-terminal residue" evidence="1">
    <location>
        <position position="1"/>
    </location>
</feature>
<evidence type="ECO:0000313" key="3">
    <source>
        <dbReference type="Proteomes" id="UP000681720"/>
    </source>
</evidence>
<gene>
    <name evidence="1" type="ORF">GIL414_LOCUS40056</name>
    <name evidence="2" type="ORF">SMN809_LOCUS46878</name>
</gene>
<dbReference type="AlphaFoldDB" id="A0A8S2ZEH5"/>
<accession>A0A8S2ZEH5</accession>
<dbReference type="Proteomes" id="UP000681720">
    <property type="component" value="Unassembled WGS sequence"/>
</dbReference>
<comment type="caution">
    <text evidence="1">The sequence shown here is derived from an EMBL/GenBank/DDBJ whole genome shotgun (WGS) entry which is preliminary data.</text>
</comment>
<feature type="non-terminal residue" evidence="1">
    <location>
        <position position="80"/>
    </location>
</feature>
<sequence length="80" mass="9164">LIDLNLLSSKGAYDEKKIFETLKERYDECMEYKRSMIVYDLDSLVGVNQSDSESSMGTSTSTSIVNQSIYIYVTSRFREA</sequence>
<dbReference type="EMBL" id="CAJOBI010146914">
    <property type="protein sequence ID" value="CAF4793894.1"/>
    <property type="molecule type" value="Genomic_DNA"/>
</dbReference>
<evidence type="ECO:0000313" key="1">
    <source>
        <dbReference type="EMBL" id="CAF4627428.1"/>
    </source>
</evidence>
<organism evidence="1 3">
    <name type="scientific">Rotaria magnacalcarata</name>
    <dbReference type="NCBI Taxonomy" id="392030"/>
    <lineage>
        <taxon>Eukaryota</taxon>
        <taxon>Metazoa</taxon>
        <taxon>Spiralia</taxon>
        <taxon>Gnathifera</taxon>
        <taxon>Rotifera</taxon>
        <taxon>Eurotatoria</taxon>
        <taxon>Bdelloidea</taxon>
        <taxon>Philodinida</taxon>
        <taxon>Philodinidae</taxon>
        <taxon>Rotaria</taxon>
    </lineage>
</organism>
<protein>
    <submittedName>
        <fullName evidence="1">Uncharacterized protein</fullName>
    </submittedName>
</protein>
<dbReference type="Proteomes" id="UP000676336">
    <property type="component" value="Unassembled WGS sequence"/>
</dbReference>